<dbReference type="VEuPathDB" id="AmoebaDB:NF0126090"/>
<keyword evidence="1" id="KW-0472">Membrane</keyword>
<gene>
    <name evidence="2" type="ORF">FDP41_002874</name>
</gene>
<evidence type="ECO:0000313" key="3">
    <source>
        <dbReference type="Proteomes" id="UP000444721"/>
    </source>
</evidence>
<evidence type="ECO:0000313" key="2">
    <source>
        <dbReference type="EMBL" id="KAF0978359.1"/>
    </source>
</evidence>
<dbReference type="GeneID" id="68110092"/>
<dbReference type="OrthoDB" id="10448172at2759"/>
<dbReference type="RefSeq" id="XP_044563072.1">
    <property type="nucleotide sequence ID" value="XM_044706116.1"/>
</dbReference>
<dbReference type="VEuPathDB" id="AmoebaDB:FDP41_002874"/>
<name>A0A6A5BZF5_NAEFO</name>
<dbReference type="AlphaFoldDB" id="A0A6A5BZF5"/>
<keyword evidence="3" id="KW-1185">Reference proteome</keyword>
<keyword evidence="1" id="KW-0812">Transmembrane</keyword>
<dbReference type="EMBL" id="VFQX01000030">
    <property type="protein sequence ID" value="KAF0978359.1"/>
    <property type="molecule type" value="Genomic_DNA"/>
</dbReference>
<sequence>MHSPLHRLTESTTTDSFVKNTMVLFLVVMIAVSTSANPMNNQFDHLWPIQKSSFSSTSSSSSLLQISLFNTSDSQQSSCSCPNCYCNAQTCPKTILANRFTVLVSMECSGSLTAGVGLVNIRSVDTSGIQYFLVDAANKEKALNGQPFEFSSYKSTENNQYSTCVSDGRPSFRPFANSNSAYMVVRNSNMVSTSMLEFNVQLSCVIYPATMVRMKTSFANEYFTKHYVGYPSTFAFSFVNKWDGIDTWQQGIISLTGVSSTQRAIVVNGVGSMQYFPTQAGILNLRFTYTPNPNVYGGSWDNLDSRIIVNQMASKGSIDIQPGRALLPGESFTVNYKIFDNDGSITPSLDLSKFKIEAYHEKGPRMRDDLVSCMHVMNRRGEGFINCNTSEMIASNFEIRAMFNGVVLDTKTILLDGPVLIFSLTPLQWLFILGICIVIGVVVIGGILLVVYFMRKREKKEMVKLEDPIDNNKELELENMEQPFRNAQEN</sequence>
<reference evidence="2 3" key="1">
    <citation type="journal article" date="2019" name="Sci. Rep.">
        <title>Nanopore sequencing improves the draft genome of the human pathogenic amoeba Naegleria fowleri.</title>
        <authorList>
            <person name="Liechti N."/>
            <person name="Schurch N."/>
            <person name="Bruggmann R."/>
            <person name="Wittwer M."/>
        </authorList>
    </citation>
    <scope>NUCLEOTIDE SEQUENCE [LARGE SCALE GENOMIC DNA]</scope>
    <source>
        <strain evidence="2 3">ATCC 30894</strain>
    </source>
</reference>
<dbReference type="Proteomes" id="UP000444721">
    <property type="component" value="Unassembled WGS sequence"/>
</dbReference>
<accession>A0A6A5BZF5</accession>
<protein>
    <submittedName>
        <fullName evidence="2">Uncharacterized protein</fullName>
    </submittedName>
</protein>
<proteinExistence type="predicted"/>
<feature type="transmembrane region" description="Helical" evidence="1">
    <location>
        <begin position="429"/>
        <end position="454"/>
    </location>
</feature>
<evidence type="ECO:0000256" key="1">
    <source>
        <dbReference type="SAM" id="Phobius"/>
    </source>
</evidence>
<organism evidence="2 3">
    <name type="scientific">Naegleria fowleri</name>
    <name type="common">Brain eating amoeba</name>
    <dbReference type="NCBI Taxonomy" id="5763"/>
    <lineage>
        <taxon>Eukaryota</taxon>
        <taxon>Discoba</taxon>
        <taxon>Heterolobosea</taxon>
        <taxon>Tetramitia</taxon>
        <taxon>Eutetramitia</taxon>
        <taxon>Vahlkampfiidae</taxon>
        <taxon>Naegleria</taxon>
    </lineage>
</organism>
<dbReference type="VEuPathDB" id="AmoebaDB:NfTy_055920"/>
<keyword evidence="1" id="KW-1133">Transmembrane helix</keyword>
<comment type="caution">
    <text evidence="2">The sequence shown here is derived from an EMBL/GenBank/DDBJ whole genome shotgun (WGS) entry which is preliminary data.</text>
</comment>